<keyword evidence="7" id="KW-1185">Reference proteome</keyword>
<sequence>MRVLVVEDDMMIALLIEDMLIDLGHEVIDLAMRLPRAEELAKSADFDLVILDVNLDGRKSFPVADILADRGIPFLFATGYGASGIEPAYAGSPVLTKPFLAGDLQAAIGRLVAQRPYA</sequence>
<dbReference type="AlphaFoldDB" id="A0A561QWA5"/>
<proteinExistence type="predicted"/>
<dbReference type="RefSeq" id="WP_145637240.1">
    <property type="nucleotide sequence ID" value="NZ_VIWP01000003.1"/>
</dbReference>
<feature type="modified residue" description="4-aspartylphosphate" evidence="4">
    <location>
        <position position="52"/>
    </location>
</feature>
<evidence type="ECO:0000259" key="5">
    <source>
        <dbReference type="PROSITE" id="PS50110"/>
    </source>
</evidence>
<evidence type="ECO:0000256" key="3">
    <source>
        <dbReference type="ARBA" id="ARBA00023125"/>
    </source>
</evidence>
<dbReference type="Proteomes" id="UP000320653">
    <property type="component" value="Unassembled WGS sequence"/>
</dbReference>
<dbReference type="PANTHER" id="PTHR48111">
    <property type="entry name" value="REGULATOR OF RPOS"/>
    <property type="match status" value="1"/>
</dbReference>
<dbReference type="InterPro" id="IPR001789">
    <property type="entry name" value="Sig_transdc_resp-reg_receiver"/>
</dbReference>
<dbReference type="GO" id="GO:0032993">
    <property type="term" value="C:protein-DNA complex"/>
    <property type="evidence" value="ECO:0007669"/>
    <property type="project" value="TreeGrafter"/>
</dbReference>
<dbReference type="GO" id="GO:0006355">
    <property type="term" value="P:regulation of DNA-templated transcription"/>
    <property type="evidence" value="ECO:0007669"/>
    <property type="project" value="TreeGrafter"/>
</dbReference>
<dbReference type="Pfam" id="PF00072">
    <property type="entry name" value="Response_reg"/>
    <property type="match status" value="1"/>
</dbReference>
<dbReference type="InterPro" id="IPR039420">
    <property type="entry name" value="WalR-like"/>
</dbReference>
<dbReference type="Gene3D" id="3.40.50.2300">
    <property type="match status" value="1"/>
</dbReference>
<reference evidence="6 7" key="1">
    <citation type="submission" date="2019-06" db="EMBL/GenBank/DDBJ databases">
        <title>Sorghum-associated microbial communities from plants grown in Nebraska, USA.</title>
        <authorList>
            <person name="Schachtman D."/>
        </authorList>
    </citation>
    <scope>NUCLEOTIDE SEQUENCE [LARGE SCALE GENOMIC DNA]</scope>
    <source>
        <strain evidence="6 7">1225</strain>
    </source>
</reference>
<comment type="caution">
    <text evidence="6">The sequence shown here is derived from an EMBL/GenBank/DDBJ whole genome shotgun (WGS) entry which is preliminary data.</text>
</comment>
<dbReference type="SUPFAM" id="SSF52172">
    <property type="entry name" value="CheY-like"/>
    <property type="match status" value="1"/>
</dbReference>
<dbReference type="OrthoDB" id="582170at2"/>
<dbReference type="SMART" id="SM00448">
    <property type="entry name" value="REC"/>
    <property type="match status" value="1"/>
</dbReference>
<accession>A0A561QWA5</accession>
<keyword evidence="3" id="KW-0238">DNA-binding</keyword>
<evidence type="ECO:0000256" key="1">
    <source>
        <dbReference type="ARBA" id="ARBA00022553"/>
    </source>
</evidence>
<dbReference type="EMBL" id="VIWP01000003">
    <property type="protein sequence ID" value="TWF54657.1"/>
    <property type="molecule type" value="Genomic_DNA"/>
</dbReference>
<keyword evidence="2" id="KW-0902">Two-component regulatory system</keyword>
<evidence type="ECO:0000313" key="7">
    <source>
        <dbReference type="Proteomes" id="UP000320653"/>
    </source>
</evidence>
<dbReference type="GO" id="GO:0000156">
    <property type="term" value="F:phosphorelay response regulator activity"/>
    <property type="evidence" value="ECO:0007669"/>
    <property type="project" value="TreeGrafter"/>
</dbReference>
<evidence type="ECO:0000313" key="6">
    <source>
        <dbReference type="EMBL" id="TWF54657.1"/>
    </source>
</evidence>
<evidence type="ECO:0000256" key="4">
    <source>
        <dbReference type="PROSITE-ProRule" id="PRU00169"/>
    </source>
</evidence>
<dbReference type="GO" id="GO:0005829">
    <property type="term" value="C:cytosol"/>
    <property type="evidence" value="ECO:0007669"/>
    <property type="project" value="TreeGrafter"/>
</dbReference>
<dbReference type="InterPro" id="IPR011006">
    <property type="entry name" value="CheY-like_superfamily"/>
</dbReference>
<keyword evidence="1 4" id="KW-0597">Phosphoprotein</keyword>
<protein>
    <submittedName>
        <fullName evidence="6">Response regulator receiver domain-containing protein</fullName>
    </submittedName>
</protein>
<evidence type="ECO:0000256" key="2">
    <source>
        <dbReference type="ARBA" id="ARBA00023012"/>
    </source>
</evidence>
<organism evidence="6 7">
    <name type="scientific">Neorhizobium alkalisoli</name>
    <dbReference type="NCBI Taxonomy" id="528178"/>
    <lineage>
        <taxon>Bacteria</taxon>
        <taxon>Pseudomonadati</taxon>
        <taxon>Pseudomonadota</taxon>
        <taxon>Alphaproteobacteria</taxon>
        <taxon>Hyphomicrobiales</taxon>
        <taxon>Rhizobiaceae</taxon>
        <taxon>Rhizobium/Agrobacterium group</taxon>
        <taxon>Neorhizobium</taxon>
    </lineage>
</organism>
<dbReference type="GO" id="GO:0000976">
    <property type="term" value="F:transcription cis-regulatory region binding"/>
    <property type="evidence" value="ECO:0007669"/>
    <property type="project" value="TreeGrafter"/>
</dbReference>
<feature type="domain" description="Response regulatory" evidence="5">
    <location>
        <begin position="2"/>
        <end position="112"/>
    </location>
</feature>
<dbReference type="PROSITE" id="PS50110">
    <property type="entry name" value="RESPONSE_REGULATORY"/>
    <property type="match status" value="1"/>
</dbReference>
<name>A0A561QWA5_9HYPH</name>
<dbReference type="PANTHER" id="PTHR48111:SF40">
    <property type="entry name" value="PHOSPHATE REGULON TRANSCRIPTIONAL REGULATORY PROTEIN PHOB"/>
    <property type="match status" value="1"/>
</dbReference>
<gene>
    <name evidence="6" type="ORF">FHW37_103527</name>
</gene>